<feature type="domain" description="Activator of Hsp90 ATPase homologue 1/2-like C-terminal" evidence="2">
    <location>
        <begin position="26"/>
        <end position="137"/>
    </location>
</feature>
<name>A0ABS3YAR8_9BACT</name>
<keyword evidence="4" id="KW-1185">Reference proteome</keyword>
<dbReference type="RefSeq" id="WP_209144302.1">
    <property type="nucleotide sequence ID" value="NZ_JAGHKP010000001.1"/>
</dbReference>
<dbReference type="InterPro" id="IPR013538">
    <property type="entry name" value="ASHA1/2-like_C"/>
</dbReference>
<comment type="caution">
    <text evidence="3">The sequence shown here is derived from an EMBL/GenBank/DDBJ whole genome shotgun (WGS) entry which is preliminary data.</text>
</comment>
<accession>A0ABS3YAR8</accession>
<dbReference type="CDD" id="cd07814">
    <property type="entry name" value="SRPBCC_CalC_Aha1-like"/>
    <property type="match status" value="1"/>
</dbReference>
<dbReference type="EMBL" id="JAGHKP010000001">
    <property type="protein sequence ID" value="MBO9151776.1"/>
    <property type="molecule type" value="Genomic_DNA"/>
</dbReference>
<evidence type="ECO:0000313" key="3">
    <source>
        <dbReference type="EMBL" id="MBO9151776.1"/>
    </source>
</evidence>
<dbReference type="Gene3D" id="3.30.530.20">
    <property type="match status" value="1"/>
</dbReference>
<dbReference type="Proteomes" id="UP000679126">
    <property type="component" value="Unassembled WGS sequence"/>
</dbReference>
<dbReference type="Pfam" id="PF08327">
    <property type="entry name" value="AHSA1"/>
    <property type="match status" value="1"/>
</dbReference>
<proteinExistence type="inferred from homology"/>
<evidence type="ECO:0000259" key="2">
    <source>
        <dbReference type="Pfam" id="PF08327"/>
    </source>
</evidence>
<evidence type="ECO:0000313" key="4">
    <source>
        <dbReference type="Proteomes" id="UP000679126"/>
    </source>
</evidence>
<comment type="similarity">
    <text evidence="1">Belongs to the AHA1 family.</text>
</comment>
<organism evidence="3 4">
    <name type="scientific">Chitinophaga chungangae</name>
    <dbReference type="NCBI Taxonomy" id="2821488"/>
    <lineage>
        <taxon>Bacteria</taxon>
        <taxon>Pseudomonadati</taxon>
        <taxon>Bacteroidota</taxon>
        <taxon>Chitinophagia</taxon>
        <taxon>Chitinophagales</taxon>
        <taxon>Chitinophagaceae</taxon>
        <taxon>Chitinophaga</taxon>
    </lineage>
</organism>
<dbReference type="SUPFAM" id="SSF55961">
    <property type="entry name" value="Bet v1-like"/>
    <property type="match status" value="1"/>
</dbReference>
<gene>
    <name evidence="3" type="ORF">J7I43_06120</name>
</gene>
<evidence type="ECO:0000256" key="1">
    <source>
        <dbReference type="ARBA" id="ARBA00006817"/>
    </source>
</evidence>
<dbReference type="InterPro" id="IPR023393">
    <property type="entry name" value="START-like_dom_sf"/>
</dbReference>
<reference evidence="4" key="1">
    <citation type="submission" date="2021-03" db="EMBL/GenBank/DDBJ databases">
        <title>Assistant Professor.</title>
        <authorList>
            <person name="Huq M.A."/>
        </authorList>
    </citation>
    <scope>NUCLEOTIDE SEQUENCE [LARGE SCALE GENOMIC DNA]</scope>
    <source>
        <strain evidence="4">MAH-28</strain>
    </source>
</reference>
<protein>
    <submittedName>
        <fullName evidence="3">SRPBCC domain-containing protein</fullName>
    </submittedName>
</protein>
<sequence length="162" mass="18751">MKQQDFTATILVDQTPQEAYKAINNVRGWWSENIEGDTDKPGSVFNYHYKDVHLTKIKVMALEPGKKVSWHVLDNYFQFTKDKEEWKNTDIVFDITPKNGKTEVRFTHQGLTPADECFDICHDAWTHYVKDSLRDLIATGKGKPTPKDMESVFNEGLLARKK</sequence>